<evidence type="ECO:0000313" key="1">
    <source>
        <dbReference type="EMBL" id="QLJ18310.1"/>
    </source>
</evidence>
<organism evidence="1">
    <name type="scientific">Proteus mirabilis</name>
    <dbReference type="NCBI Taxonomy" id="584"/>
    <lineage>
        <taxon>Bacteria</taxon>
        <taxon>Pseudomonadati</taxon>
        <taxon>Pseudomonadota</taxon>
        <taxon>Gammaproteobacteria</taxon>
        <taxon>Enterobacterales</taxon>
        <taxon>Morganellaceae</taxon>
        <taxon>Proteus</taxon>
    </lineage>
</organism>
<dbReference type="RefSeq" id="WP_156868475.1">
    <property type="nucleotide sequence ID" value="NZ_CP017082.1"/>
</dbReference>
<proteinExistence type="predicted"/>
<protein>
    <recommendedName>
        <fullName evidence="2">DUF2158 domain-containing protein</fullName>
    </recommendedName>
</protein>
<evidence type="ECO:0008006" key="2">
    <source>
        <dbReference type="Google" id="ProtNLM"/>
    </source>
</evidence>
<gene>
    <name evidence="1" type="ORF">HZ283_14820</name>
</gene>
<accession>A0A7D5W558</accession>
<dbReference type="AlphaFoldDB" id="A0A7D5W558"/>
<reference evidence="1" key="1">
    <citation type="submission" date="2020-07" db="EMBL/GenBank/DDBJ databases">
        <title>Hypervirulent multi-drug resistant Proteus mirabilis strain with mosaic plasmid.</title>
        <authorList>
            <person name="Shelenkov A."/>
            <person name="Mikhaylova Y.V."/>
            <person name="Yanushevich Y.G."/>
            <person name="Petrova L."/>
            <person name="Fomina V."/>
            <person name="Zamyatin M."/>
            <person name="Shagin D."/>
        </authorList>
    </citation>
    <scope>NUCLEOTIDE SEQUENCE</scope>
    <source>
        <strain evidence="1">CriePir89</strain>
    </source>
</reference>
<name>A0A7D5W558_PROMI</name>
<dbReference type="EMBL" id="CP059056">
    <property type="protein sequence ID" value="QLJ18310.1"/>
    <property type="molecule type" value="Genomic_DNA"/>
</dbReference>
<sequence>MAMKFKVGDKVKVKGYEKIGVIELVREELYAPYLVHDWWDNRDWYNEKMLELINE</sequence>